<dbReference type="AlphaFoldDB" id="A0AA97JVX7"/>
<proteinExistence type="predicted"/>
<feature type="signal peptide" evidence="1">
    <location>
        <begin position="1"/>
        <end position="21"/>
    </location>
</feature>
<organism evidence="2 3">
    <name type="scientific">Eublepharis macularius</name>
    <name type="common">Leopard gecko</name>
    <name type="synonym">Cyrtodactylus macularius</name>
    <dbReference type="NCBI Taxonomy" id="481883"/>
    <lineage>
        <taxon>Eukaryota</taxon>
        <taxon>Metazoa</taxon>
        <taxon>Chordata</taxon>
        <taxon>Craniata</taxon>
        <taxon>Vertebrata</taxon>
        <taxon>Euteleostomi</taxon>
        <taxon>Lepidosauria</taxon>
        <taxon>Squamata</taxon>
        <taxon>Bifurcata</taxon>
        <taxon>Gekkota</taxon>
        <taxon>Eublepharidae</taxon>
        <taxon>Eublepharinae</taxon>
        <taxon>Eublepharis</taxon>
    </lineage>
</organism>
<dbReference type="Proteomes" id="UP001190640">
    <property type="component" value="Chromosome 1"/>
</dbReference>
<keyword evidence="1" id="KW-0732">Signal</keyword>
<dbReference type="RefSeq" id="XP_054845543.1">
    <property type="nucleotide sequence ID" value="XM_054989568.1"/>
</dbReference>
<evidence type="ECO:0000313" key="2">
    <source>
        <dbReference type="Proteomes" id="UP001190640"/>
    </source>
</evidence>
<accession>A0AA97JVX7</accession>
<protein>
    <submittedName>
        <fullName evidence="3">Uncharacterized protein LOC129336465</fullName>
    </submittedName>
</protein>
<name>A0AA97JVX7_EUBMA</name>
<sequence>MGHRWLCLFALVAAAPSYVGGDVSVTEVPVARQWAPCPQDENPEPQEGHLPVPKFSTCMLRCAAQAMLGIVRTKPSTSLKLNEGREGEDHEFCWMLHLRCQKGEKLTKAFVLLNLQQPPEGDQPPPFRLLLTAPPSLRQHVQARHGSRSARLLSGEACGMRFDVTESFRSAEGGQNAEMCVRAVCSAQDICSSLSSALRCPPFLATLWRSVPRPDG</sequence>
<reference evidence="3" key="1">
    <citation type="submission" date="2025-08" db="UniProtKB">
        <authorList>
            <consortium name="RefSeq"/>
        </authorList>
    </citation>
    <scope>IDENTIFICATION</scope>
    <source>
        <tissue evidence="3">Blood</tissue>
    </source>
</reference>
<feature type="chain" id="PRO_5041653531" evidence="1">
    <location>
        <begin position="22"/>
        <end position="216"/>
    </location>
</feature>
<evidence type="ECO:0000256" key="1">
    <source>
        <dbReference type="SAM" id="SignalP"/>
    </source>
</evidence>
<dbReference type="GeneID" id="129336465"/>
<gene>
    <name evidence="3" type="primary">LOC129336465</name>
</gene>
<evidence type="ECO:0000313" key="3">
    <source>
        <dbReference type="RefSeq" id="XP_054845543.1"/>
    </source>
</evidence>
<keyword evidence="2" id="KW-1185">Reference proteome</keyword>
<dbReference type="KEGG" id="emc:129336465"/>